<dbReference type="Proteomes" id="UP000193467">
    <property type="component" value="Unassembled WGS sequence"/>
</dbReference>
<accession>A0A1Y2FY47</accession>
<feature type="region of interest" description="Disordered" evidence="1">
    <location>
        <begin position="271"/>
        <end position="293"/>
    </location>
</feature>
<evidence type="ECO:0000256" key="1">
    <source>
        <dbReference type="SAM" id="MobiDB-lite"/>
    </source>
</evidence>
<comment type="caution">
    <text evidence="2">The sequence shown here is derived from an EMBL/GenBank/DDBJ whole genome shotgun (WGS) entry which is preliminary data.</text>
</comment>
<dbReference type="EMBL" id="MCGR01000007">
    <property type="protein sequence ID" value="ORY88970.1"/>
    <property type="molecule type" value="Genomic_DNA"/>
</dbReference>
<protein>
    <submittedName>
        <fullName evidence="2">Uncharacterized protein</fullName>
    </submittedName>
</protein>
<dbReference type="AlphaFoldDB" id="A0A1Y2FY47"/>
<feature type="compositionally biased region" description="Polar residues" evidence="1">
    <location>
        <begin position="1"/>
        <end position="20"/>
    </location>
</feature>
<evidence type="ECO:0000313" key="3">
    <source>
        <dbReference type="Proteomes" id="UP000193467"/>
    </source>
</evidence>
<name>A0A1Y2FY47_9BASI</name>
<feature type="compositionally biased region" description="Acidic residues" evidence="1">
    <location>
        <begin position="281"/>
        <end position="290"/>
    </location>
</feature>
<feature type="region of interest" description="Disordered" evidence="1">
    <location>
        <begin position="1"/>
        <end position="21"/>
    </location>
</feature>
<sequence>MPSNPPTADSTPAGSTSFSSLPPEIKTHIIRMAKKQDTPRIDRLGDDAFPTVQNEHYMHVKALSSLRALASCSRELHALAVPILYNSIRVGRLASYDRERYAVHYKRLEVSGFDVRRHFHLVNTLPHLSQLVLHWSTTKELLPEWAEAARLRRGSERSRFRNVYASSKNPSDLAPRITHLELKGFSHADVAEILAQFPAVTSFKTDSWSWSASEATTIQLARVSELSLPVVGRFDRPSWASLESVGSVGILKSLEIQFLRRNEEVEVDGDAYHSDDSSFYDSDDESDESMDPPSFSVPFTSLKGLSLAGTPQALFRVLPHLSQSPLTDLTITFSRLDTFDDASFDSLCAAFDIPTLRHLAIRYNISKGLSGREGIDFWATLPCDASSTLRDLADSHPSLIHFDDQALAPLGVFEQNEPIMEDSERGVEELIDWVQRRMKRCMKDGDEAGVAEVLEAMDGLRELQLSEKD</sequence>
<reference evidence="2 3" key="1">
    <citation type="submission" date="2016-07" db="EMBL/GenBank/DDBJ databases">
        <title>Pervasive Adenine N6-methylation of Active Genes in Fungi.</title>
        <authorList>
            <consortium name="DOE Joint Genome Institute"/>
            <person name="Mondo S.J."/>
            <person name="Dannebaum R.O."/>
            <person name="Kuo R.C."/>
            <person name="Labutti K."/>
            <person name="Haridas S."/>
            <person name="Kuo A."/>
            <person name="Salamov A."/>
            <person name="Ahrendt S.R."/>
            <person name="Lipzen A."/>
            <person name="Sullivan W."/>
            <person name="Andreopoulos W.B."/>
            <person name="Clum A."/>
            <person name="Lindquist E."/>
            <person name="Daum C."/>
            <person name="Ramamoorthy G.K."/>
            <person name="Gryganskyi A."/>
            <person name="Culley D."/>
            <person name="Magnuson J.K."/>
            <person name="James T.Y."/>
            <person name="O'Malley M.A."/>
            <person name="Stajich J.E."/>
            <person name="Spatafora J.W."/>
            <person name="Visel A."/>
            <person name="Grigoriev I.V."/>
        </authorList>
    </citation>
    <scope>NUCLEOTIDE SEQUENCE [LARGE SCALE GENOMIC DNA]</scope>
    <source>
        <strain evidence="2 3">62-1032</strain>
    </source>
</reference>
<evidence type="ECO:0000313" key="2">
    <source>
        <dbReference type="EMBL" id="ORY88970.1"/>
    </source>
</evidence>
<organism evidence="2 3">
    <name type="scientific">Leucosporidium creatinivorum</name>
    <dbReference type="NCBI Taxonomy" id="106004"/>
    <lineage>
        <taxon>Eukaryota</taxon>
        <taxon>Fungi</taxon>
        <taxon>Dikarya</taxon>
        <taxon>Basidiomycota</taxon>
        <taxon>Pucciniomycotina</taxon>
        <taxon>Microbotryomycetes</taxon>
        <taxon>Leucosporidiales</taxon>
        <taxon>Leucosporidium</taxon>
    </lineage>
</organism>
<keyword evidence="3" id="KW-1185">Reference proteome</keyword>
<proteinExistence type="predicted"/>
<dbReference type="InParanoid" id="A0A1Y2FY47"/>
<gene>
    <name evidence="2" type="ORF">BCR35DRAFT_300726</name>
</gene>